<organism evidence="2 3">
    <name type="scientific">Dyella soli</name>
    <dbReference type="NCBI Taxonomy" id="522319"/>
    <lineage>
        <taxon>Bacteria</taxon>
        <taxon>Pseudomonadati</taxon>
        <taxon>Pseudomonadota</taxon>
        <taxon>Gammaproteobacteria</taxon>
        <taxon>Lysobacterales</taxon>
        <taxon>Rhodanobacteraceae</taxon>
        <taxon>Dyella</taxon>
    </lineage>
</organism>
<evidence type="ECO:0000256" key="1">
    <source>
        <dbReference type="SAM" id="MobiDB-lite"/>
    </source>
</evidence>
<feature type="region of interest" description="Disordered" evidence="1">
    <location>
        <begin position="205"/>
        <end position="235"/>
    </location>
</feature>
<evidence type="ECO:0000313" key="3">
    <source>
        <dbReference type="Proteomes" id="UP000291822"/>
    </source>
</evidence>
<dbReference type="EMBL" id="SJTG01000002">
    <property type="protein sequence ID" value="TCI10389.1"/>
    <property type="molecule type" value="Genomic_DNA"/>
</dbReference>
<protein>
    <submittedName>
        <fullName evidence="2">Uncharacterized protein</fullName>
    </submittedName>
</protein>
<dbReference type="AlphaFoldDB" id="A0A4R0YN86"/>
<keyword evidence="3" id="KW-1185">Reference proteome</keyword>
<evidence type="ECO:0000313" key="2">
    <source>
        <dbReference type="EMBL" id="TCI10389.1"/>
    </source>
</evidence>
<gene>
    <name evidence="2" type="ORF">EZM97_15990</name>
</gene>
<reference evidence="2 3" key="1">
    <citation type="submission" date="2019-02" db="EMBL/GenBank/DDBJ databases">
        <title>Dyella amyloliquefaciens sp. nov., isolated from forest soil.</title>
        <authorList>
            <person name="Gao Z.-H."/>
            <person name="Qiu L.-H."/>
        </authorList>
    </citation>
    <scope>NUCLEOTIDE SEQUENCE [LARGE SCALE GENOMIC DNA]</scope>
    <source>
        <strain evidence="2 3">KACC 12747</strain>
    </source>
</reference>
<accession>A0A4R0YN86</accession>
<sequence length="290" mass="32684">MVGQLGAQVVRHGDVRMDATESLQPLQRFVATLQREQLADLGQFLQRCVGCVGCRGVARNRKPRHGHVGGAHGRCRHGRGLHHRAGLRFGRDAIGRGGTFAIGLRERWCRGRRRRGRRHRQRGRRCRRLRSCRRGLWRRQAHGIAGATRGGGGRGVSRRAFLRHDRLRRRTRGQRGRRRSHRLAGGLHSRRRCGRLQRHRLLAHAPTQPGSEHQHGGAGRRHGPAGHAPARWPHRRCRRLPDGLVGGRGRLARGQAAIKLAQLVLAGQRFVVVMVGRVHSANCSRNRFMA</sequence>
<name>A0A4R0YN86_9GAMM</name>
<feature type="compositionally biased region" description="Basic residues" evidence="1">
    <location>
        <begin position="156"/>
        <end position="187"/>
    </location>
</feature>
<feature type="region of interest" description="Disordered" evidence="1">
    <location>
        <begin position="143"/>
        <end position="187"/>
    </location>
</feature>
<proteinExistence type="predicted"/>
<dbReference type="Proteomes" id="UP000291822">
    <property type="component" value="Unassembled WGS sequence"/>
</dbReference>
<comment type="caution">
    <text evidence="2">The sequence shown here is derived from an EMBL/GenBank/DDBJ whole genome shotgun (WGS) entry which is preliminary data.</text>
</comment>